<evidence type="ECO:0000313" key="3">
    <source>
        <dbReference type="Proteomes" id="UP000770661"/>
    </source>
</evidence>
<proteinExistence type="predicted"/>
<dbReference type="AlphaFoldDB" id="A0A8J4YFL5"/>
<gene>
    <name evidence="2" type="ORF">GWK47_048492</name>
</gene>
<dbReference type="EMBL" id="JACEEZ010012855">
    <property type="protein sequence ID" value="KAG0720455.1"/>
    <property type="molecule type" value="Genomic_DNA"/>
</dbReference>
<evidence type="ECO:0000313" key="2">
    <source>
        <dbReference type="EMBL" id="KAG0720455.1"/>
    </source>
</evidence>
<feature type="transmembrane region" description="Helical" evidence="1">
    <location>
        <begin position="121"/>
        <end position="144"/>
    </location>
</feature>
<dbReference type="PANTHER" id="PTHR36694">
    <property type="entry name" value="PASIFLORA 1, ISOFORM A-RELATED"/>
    <property type="match status" value="1"/>
</dbReference>
<evidence type="ECO:0000256" key="1">
    <source>
        <dbReference type="SAM" id="Phobius"/>
    </source>
</evidence>
<dbReference type="Proteomes" id="UP000770661">
    <property type="component" value="Unassembled WGS sequence"/>
</dbReference>
<keyword evidence="1" id="KW-0472">Membrane</keyword>
<keyword evidence="1" id="KW-0812">Transmembrane</keyword>
<feature type="transmembrane region" description="Helical" evidence="1">
    <location>
        <begin position="87"/>
        <end position="109"/>
    </location>
</feature>
<name>A0A8J4YFL5_CHIOP</name>
<keyword evidence="1" id="KW-1133">Transmembrane helix</keyword>
<protein>
    <submittedName>
        <fullName evidence="2">Uncharacterized protein</fullName>
    </submittedName>
</protein>
<accession>A0A8J4YFL5</accession>
<dbReference type="OrthoDB" id="6363730at2759"/>
<keyword evidence="3" id="KW-1185">Reference proteome</keyword>
<feature type="transmembrane region" description="Helical" evidence="1">
    <location>
        <begin position="12"/>
        <end position="38"/>
    </location>
</feature>
<sequence>MCCRRPCGYVSLRVGVLVLAAVELAYDAMIFGLTAWFVTRTSYLHEVEEPQPQQVVAAVAQVIMCTIDLLFSVMLIHGVIKESVKQILAWWWWSSGKLVVTVGKLVWVIVGEVKNKRLVGLPFIITAIVITISIIFLVVVKAYVNYLKRKKLLPSLLRYEDDEDV</sequence>
<feature type="transmembrane region" description="Helical" evidence="1">
    <location>
        <begin position="58"/>
        <end position="80"/>
    </location>
</feature>
<organism evidence="2 3">
    <name type="scientific">Chionoecetes opilio</name>
    <name type="common">Atlantic snow crab</name>
    <name type="synonym">Cancer opilio</name>
    <dbReference type="NCBI Taxonomy" id="41210"/>
    <lineage>
        <taxon>Eukaryota</taxon>
        <taxon>Metazoa</taxon>
        <taxon>Ecdysozoa</taxon>
        <taxon>Arthropoda</taxon>
        <taxon>Crustacea</taxon>
        <taxon>Multicrustacea</taxon>
        <taxon>Malacostraca</taxon>
        <taxon>Eumalacostraca</taxon>
        <taxon>Eucarida</taxon>
        <taxon>Decapoda</taxon>
        <taxon>Pleocyemata</taxon>
        <taxon>Brachyura</taxon>
        <taxon>Eubrachyura</taxon>
        <taxon>Majoidea</taxon>
        <taxon>Majidae</taxon>
        <taxon>Chionoecetes</taxon>
    </lineage>
</organism>
<reference evidence="2" key="1">
    <citation type="submission" date="2020-07" db="EMBL/GenBank/DDBJ databases">
        <title>The High-quality genome of the commercially important snow crab, Chionoecetes opilio.</title>
        <authorList>
            <person name="Jeong J.-H."/>
            <person name="Ryu S."/>
        </authorList>
    </citation>
    <scope>NUCLEOTIDE SEQUENCE</scope>
    <source>
        <strain evidence="2">MADBK_172401_WGS</strain>
        <tissue evidence="2">Digestive gland</tissue>
    </source>
</reference>
<comment type="caution">
    <text evidence="2">The sequence shown here is derived from an EMBL/GenBank/DDBJ whole genome shotgun (WGS) entry which is preliminary data.</text>
</comment>
<dbReference type="PANTHER" id="PTHR36694:SF11">
    <property type="entry name" value="LP21121P-RELATED"/>
    <property type="match status" value="1"/>
</dbReference>